<evidence type="ECO:0000313" key="3">
    <source>
        <dbReference type="Proteomes" id="UP000494363"/>
    </source>
</evidence>
<dbReference type="EMBL" id="CADIKH010000002">
    <property type="protein sequence ID" value="CAB3747618.1"/>
    <property type="molecule type" value="Genomic_DNA"/>
</dbReference>
<keyword evidence="3" id="KW-1185">Reference proteome</keyword>
<protein>
    <recommendedName>
        <fullName evidence="4">Calcineurin-like phosphoesterase domain-containing protein</fullName>
    </recommendedName>
</protein>
<dbReference type="Proteomes" id="UP000494363">
    <property type="component" value="Unassembled WGS sequence"/>
</dbReference>
<feature type="compositionally biased region" description="Pro residues" evidence="1">
    <location>
        <begin position="376"/>
        <end position="397"/>
    </location>
</feature>
<name>A0A6J5D031_9BURK</name>
<organism evidence="2 3">
    <name type="scientific">Paraburkholderia humisilvae</name>
    <dbReference type="NCBI Taxonomy" id="627669"/>
    <lineage>
        <taxon>Bacteria</taxon>
        <taxon>Pseudomonadati</taxon>
        <taxon>Pseudomonadota</taxon>
        <taxon>Betaproteobacteria</taxon>
        <taxon>Burkholderiales</taxon>
        <taxon>Burkholderiaceae</taxon>
        <taxon>Paraburkholderia</taxon>
    </lineage>
</organism>
<dbReference type="AlphaFoldDB" id="A0A6J5D031"/>
<dbReference type="SUPFAM" id="SSF56300">
    <property type="entry name" value="Metallo-dependent phosphatases"/>
    <property type="match status" value="1"/>
</dbReference>
<dbReference type="InterPro" id="IPR029052">
    <property type="entry name" value="Metallo-depent_PP-like"/>
</dbReference>
<evidence type="ECO:0000256" key="1">
    <source>
        <dbReference type="SAM" id="MobiDB-lite"/>
    </source>
</evidence>
<evidence type="ECO:0000313" key="2">
    <source>
        <dbReference type="EMBL" id="CAB3747618.1"/>
    </source>
</evidence>
<accession>A0A6J5D031</accession>
<feature type="compositionally biased region" description="Low complexity" evidence="1">
    <location>
        <begin position="443"/>
        <end position="466"/>
    </location>
</feature>
<proteinExistence type="predicted"/>
<evidence type="ECO:0008006" key="4">
    <source>
        <dbReference type="Google" id="ProtNLM"/>
    </source>
</evidence>
<sequence length="466" mass="51102">MRSAERAATSWTAWAASATWTVWVAAVRAALNSAALAWVCWLPQNAYAAAAHYAFAVVTSTLQSAADEAPTQRLIDAIGRDPQIAFIVYDGNLKSGNEPCRDSLYETREALLQAAKPALVFIPGQHDWADCNTAAAGSFDAVERLDQLRQTLFTDDSSMGQNPLPLARESEVSRFRTYRENVRWQLGDTVFVGLNVPSPNNHYLTAGGRNAEFEDRVIANAFWLDHAAEYAKRRDAKAIIVFVQGDFDPERYERRERFAWLRFEHKPRDGYMEFKRSLVKLAESFRGPVLVIHQDDEALRTGFMIDQPLRNDKGALVTNLTRIAVAPRNRLTQWIQIDADFALRPPFRVSVRDVPKDMPLPSTLPLPARNDYTNPLPGPMPLTPEYSPPSDLPPLLPTPQSSPVIPQTSGVNGTAPTTLPDANPPPDPTQGEGDEAVDGNGHAPGSSASSPSVGTVAPSGSVQRGP</sequence>
<feature type="region of interest" description="Disordered" evidence="1">
    <location>
        <begin position="352"/>
        <end position="466"/>
    </location>
</feature>
<gene>
    <name evidence="2" type="ORF">LMG29542_00508</name>
</gene>
<feature type="compositionally biased region" description="Polar residues" evidence="1">
    <location>
        <begin position="404"/>
        <end position="417"/>
    </location>
</feature>
<reference evidence="2 3" key="1">
    <citation type="submission" date="2020-04" db="EMBL/GenBank/DDBJ databases">
        <authorList>
            <person name="De Canck E."/>
        </authorList>
    </citation>
    <scope>NUCLEOTIDE SEQUENCE [LARGE SCALE GENOMIC DNA]</scope>
    <source>
        <strain evidence="2 3">LMG 29542</strain>
    </source>
</reference>